<evidence type="ECO:0000313" key="2">
    <source>
        <dbReference type="Proteomes" id="UP000368032"/>
    </source>
</evidence>
<name>A0A5K1IK55_9ACTN</name>
<dbReference type="Proteomes" id="UP000368032">
    <property type="component" value="Unassembled WGS sequence"/>
</dbReference>
<protein>
    <submittedName>
        <fullName evidence="1">Uncharacterized protein</fullName>
    </submittedName>
</protein>
<proteinExistence type="predicted"/>
<sequence>MTEQEIAGEINGYKQQLEQSDYKVMKAVERIFSASSITDLLSAIAAAAKEVAEIISQRQTWRDRINELEAMEPDQPEAPQE</sequence>
<dbReference type="AlphaFoldDB" id="A0A5K1IK55"/>
<gene>
    <name evidence="1" type="ORF">CKJAJONC_01176</name>
</gene>
<dbReference type="RefSeq" id="WP_117637890.1">
    <property type="nucleotide sequence ID" value="NZ_CABWIF010000002.1"/>
</dbReference>
<evidence type="ECO:0000313" key="1">
    <source>
        <dbReference type="EMBL" id="VWL87681.1"/>
    </source>
</evidence>
<accession>A0A5K1IK55</accession>
<dbReference type="EMBL" id="CABWIF010000002">
    <property type="protein sequence ID" value="VWL87681.1"/>
    <property type="molecule type" value="Genomic_DNA"/>
</dbReference>
<reference evidence="1 2" key="1">
    <citation type="submission" date="2019-10" db="EMBL/GenBank/DDBJ databases">
        <authorList>
            <person name="Wolf R A."/>
        </authorList>
    </citation>
    <scope>NUCLEOTIDE SEQUENCE [LARGE SCALE GENOMIC DNA]</scope>
    <source>
        <strain evidence="1">Collinsella_aerofaciens_DSM_13712</strain>
    </source>
</reference>
<organism evidence="1 2">
    <name type="scientific">Collinsella aerofaciens</name>
    <dbReference type="NCBI Taxonomy" id="74426"/>
    <lineage>
        <taxon>Bacteria</taxon>
        <taxon>Bacillati</taxon>
        <taxon>Actinomycetota</taxon>
        <taxon>Coriobacteriia</taxon>
        <taxon>Coriobacteriales</taxon>
        <taxon>Coriobacteriaceae</taxon>
        <taxon>Collinsella</taxon>
    </lineage>
</organism>